<dbReference type="InterPro" id="IPR001697">
    <property type="entry name" value="Pyr_Knase"/>
</dbReference>
<comment type="cofactor">
    <cofactor evidence="1">
        <name>K(+)</name>
        <dbReference type="ChEBI" id="CHEBI:29103"/>
    </cofactor>
</comment>
<comment type="pathway">
    <text evidence="2 14">Carbohydrate degradation; glycolysis; pyruvate from D-glyceraldehyde 3-phosphate: step 5/5.</text>
</comment>
<dbReference type="InterPro" id="IPR015793">
    <property type="entry name" value="Pyrv_Knase_brl"/>
</dbReference>
<dbReference type="Gene3D" id="2.40.33.10">
    <property type="entry name" value="PK beta-barrel domain-like"/>
    <property type="match status" value="1"/>
</dbReference>
<evidence type="ECO:0000313" key="17">
    <source>
        <dbReference type="Proteomes" id="UP000242754"/>
    </source>
</evidence>
<protein>
    <recommendedName>
        <fullName evidence="5 14">Pyruvate kinase</fullName>
        <ecNumber evidence="4 14">2.7.1.40</ecNumber>
    </recommendedName>
</protein>
<dbReference type="PANTHER" id="PTHR11817">
    <property type="entry name" value="PYRUVATE KINASE"/>
    <property type="match status" value="1"/>
</dbReference>
<dbReference type="UniPathway" id="UPA00109">
    <property type="reaction ID" value="UER00188"/>
</dbReference>
<feature type="domain" description="Pyruvate kinase barrel" evidence="15">
    <location>
        <begin position="136"/>
        <end position="462"/>
    </location>
</feature>
<dbReference type="STRING" id="140314.SAMN04488076_11913"/>
<evidence type="ECO:0000256" key="7">
    <source>
        <dbReference type="ARBA" id="ARBA00022723"/>
    </source>
</evidence>
<evidence type="ECO:0000256" key="5">
    <source>
        <dbReference type="ARBA" id="ARBA00018587"/>
    </source>
</evidence>
<dbReference type="GO" id="GO:0005524">
    <property type="term" value="F:ATP binding"/>
    <property type="evidence" value="ECO:0007669"/>
    <property type="project" value="UniProtKB-KW"/>
</dbReference>
<dbReference type="OrthoDB" id="9812123at2"/>
<evidence type="ECO:0000256" key="3">
    <source>
        <dbReference type="ARBA" id="ARBA00008663"/>
    </source>
</evidence>
<keyword evidence="6 14" id="KW-0808">Transferase</keyword>
<dbReference type="SUPFAM" id="SSF50800">
    <property type="entry name" value="PK beta-barrel domain-like"/>
    <property type="match status" value="1"/>
</dbReference>
<dbReference type="EC" id="2.7.1.40" evidence="4 14"/>
<keyword evidence="9 14" id="KW-0418">Kinase</keyword>
<keyword evidence="8" id="KW-0547">Nucleotide-binding</keyword>
<gene>
    <name evidence="16" type="ORF">Tpal_2154</name>
</gene>
<dbReference type="InterPro" id="IPR011037">
    <property type="entry name" value="Pyrv_Knase-like_insert_dom_sf"/>
</dbReference>
<accession>A0A143YUD3</accession>
<dbReference type="Gene3D" id="3.20.20.60">
    <property type="entry name" value="Phosphoenolpyruvate-binding domains"/>
    <property type="match status" value="1"/>
</dbReference>
<keyword evidence="10" id="KW-0067">ATP-binding</keyword>
<dbReference type="EMBL" id="FJNE01000007">
    <property type="protein sequence ID" value="CZQ97631.1"/>
    <property type="molecule type" value="Genomic_DNA"/>
</dbReference>
<keyword evidence="11 14" id="KW-0460">Magnesium</keyword>
<evidence type="ECO:0000256" key="13">
    <source>
        <dbReference type="ARBA" id="ARBA00023317"/>
    </source>
</evidence>
<dbReference type="Proteomes" id="UP000242754">
    <property type="component" value="Unassembled WGS sequence"/>
</dbReference>
<dbReference type="GO" id="GO:0030955">
    <property type="term" value="F:potassium ion binding"/>
    <property type="evidence" value="ECO:0007669"/>
    <property type="project" value="InterPro"/>
</dbReference>
<dbReference type="InterPro" id="IPR040442">
    <property type="entry name" value="Pyrv_kinase-like_dom_sf"/>
</dbReference>
<organism evidence="16 17">
    <name type="scientific">Trichococcus palustris</name>
    <dbReference type="NCBI Taxonomy" id="140314"/>
    <lineage>
        <taxon>Bacteria</taxon>
        <taxon>Bacillati</taxon>
        <taxon>Bacillota</taxon>
        <taxon>Bacilli</taxon>
        <taxon>Lactobacillales</taxon>
        <taxon>Carnobacteriaceae</taxon>
        <taxon>Trichococcus</taxon>
    </lineage>
</organism>
<evidence type="ECO:0000256" key="1">
    <source>
        <dbReference type="ARBA" id="ARBA00001958"/>
    </source>
</evidence>
<evidence type="ECO:0000256" key="4">
    <source>
        <dbReference type="ARBA" id="ARBA00012142"/>
    </source>
</evidence>
<dbReference type="GO" id="GO:0004743">
    <property type="term" value="F:pyruvate kinase activity"/>
    <property type="evidence" value="ECO:0007669"/>
    <property type="project" value="UniProtKB-EC"/>
</dbReference>
<evidence type="ECO:0000256" key="10">
    <source>
        <dbReference type="ARBA" id="ARBA00022840"/>
    </source>
</evidence>
<dbReference type="GO" id="GO:0000287">
    <property type="term" value="F:magnesium ion binding"/>
    <property type="evidence" value="ECO:0007669"/>
    <property type="project" value="InterPro"/>
</dbReference>
<name>A0A143YUD3_9LACT</name>
<keyword evidence="13 16" id="KW-0670">Pyruvate</keyword>
<evidence type="ECO:0000256" key="8">
    <source>
        <dbReference type="ARBA" id="ARBA00022741"/>
    </source>
</evidence>
<dbReference type="RefSeq" id="WP_087033717.1">
    <property type="nucleotide sequence ID" value="NZ_FJNE01000007.1"/>
</dbReference>
<evidence type="ECO:0000259" key="15">
    <source>
        <dbReference type="Pfam" id="PF00224"/>
    </source>
</evidence>
<sequence>MLKKQERKELRALYSDMKQLRREVFEEGNALYANWEPAVRRTSFKVSAKNLAYYLALRRRDVRPLQERLSDWGLSSLGRAESKVLPQMDNIIRNVALMTGEVKQLEKYPFAIEDFPGRKKLTDEANLILGSTPKNRSTRIMVTLSSQAAEEKDYLVRLLESGMGIARINCAHDDAETWQRMVANLQEAQKQTGKNCKVYFDIAGPKVRVRSVISTMEKPRLKVADTFFLTAVAAFAADQQLPLVLRCNNEELVQQLKVGDAVILDDGTLDGKVVERKPEGVIVQVEKTAKTKGIKVKAEKGLNFPDTAIEIPLITQKDRQDIQTVQANADMLGFSFVKGLGDIRSIQSVLAELLDAEKAEAIPLVLKIETVKAVDHLPELIVAAASKNPLAIMIARGDLAAEAGFLRLPELQEEILWICEAAHIPVIWSTQVLENMVKTGIPTRAEMTDATMAGQAECVMLNKGEFLNEAITLLDAILTQTQNNQTKKSAKLRSLKIAEKAWKKAKK</sequence>
<evidence type="ECO:0000256" key="9">
    <source>
        <dbReference type="ARBA" id="ARBA00022777"/>
    </source>
</evidence>
<evidence type="ECO:0000256" key="14">
    <source>
        <dbReference type="RuleBase" id="RU000504"/>
    </source>
</evidence>
<keyword evidence="17" id="KW-1185">Reference proteome</keyword>
<comment type="catalytic activity">
    <reaction evidence="14">
        <text>pyruvate + ATP = phosphoenolpyruvate + ADP + H(+)</text>
        <dbReference type="Rhea" id="RHEA:18157"/>
        <dbReference type="ChEBI" id="CHEBI:15361"/>
        <dbReference type="ChEBI" id="CHEBI:15378"/>
        <dbReference type="ChEBI" id="CHEBI:30616"/>
        <dbReference type="ChEBI" id="CHEBI:58702"/>
        <dbReference type="ChEBI" id="CHEBI:456216"/>
        <dbReference type="EC" id="2.7.1.40"/>
    </reaction>
</comment>
<comment type="similarity">
    <text evidence="3 14">Belongs to the pyruvate kinase family.</text>
</comment>
<dbReference type="Pfam" id="PF00224">
    <property type="entry name" value="PK"/>
    <property type="match status" value="1"/>
</dbReference>
<keyword evidence="12 14" id="KW-0324">Glycolysis</keyword>
<evidence type="ECO:0000256" key="12">
    <source>
        <dbReference type="ARBA" id="ARBA00023152"/>
    </source>
</evidence>
<proteinExistence type="inferred from homology"/>
<dbReference type="GO" id="GO:0016301">
    <property type="term" value="F:kinase activity"/>
    <property type="evidence" value="ECO:0007669"/>
    <property type="project" value="UniProtKB-KW"/>
</dbReference>
<dbReference type="AlphaFoldDB" id="A0A143YUD3"/>
<evidence type="ECO:0000256" key="2">
    <source>
        <dbReference type="ARBA" id="ARBA00004997"/>
    </source>
</evidence>
<evidence type="ECO:0000256" key="11">
    <source>
        <dbReference type="ARBA" id="ARBA00022842"/>
    </source>
</evidence>
<evidence type="ECO:0000313" key="16">
    <source>
        <dbReference type="EMBL" id="CZQ97631.1"/>
    </source>
</evidence>
<evidence type="ECO:0000256" key="6">
    <source>
        <dbReference type="ARBA" id="ARBA00022679"/>
    </source>
</evidence>
<dbReference type="InterPro" id="IPR015806">
    <property type="entry name" value="Pyrv_Knase_insert_dom_sf"/>
</dbReference>
<dbReference type="SUPFAM" id="SSF51621">
    <property type="entry name" value="Phosphoenolpyruvate/pyruvate domain"/>
    <property type="match status" value="1"/>
</dbReference>
<keyword evidence="7" id="KW-0479">Metal-binding</keyword>
<reference evidence="16 17" key="1">
    <citation type="submission" date="2016-02" db="EMBL/GenBank/DDBJ databases">
        <authorList>
            <person name="Wen L."/>
            <person name="He K."/>
            <person name="Yang H."/>
        </authorList>
    </citation>
    <scope>NUCLEOTIDE SEQUENCE [LARGE SCALE GENOMIC DNA]</scope>
    <source>
        <strain evidence="16">Trichococcus palustris</strain>
    </source>
</reference>
<dbReference type="InterPro" id="IPR015813">
    <property type="entry name" value="Pyrv/PenolPyrv_kinase-like_dom"/>
</dbReference>
<dbReference type="PRINTS" id="PR01050">
    <property type="entry name" value="PYRUVTKNASE"/>
</dbReference>